<reference evidence="1 2" key="1">
    <citation type="submission" date="2022-01" db="EMBL/GenBank/DDBJ databases">
        <title>Whole genome-based taxonomy of the Shewanellaceae.</title>
        <authorList>
            <person name="Martin-Rodriguez A.J."/>
        </authorList>
    </citation>
    <scope>NUCLEOTIDE SEQUENCE [LARGE SCALE GENOMIC DNA]</scope>
    <source>
        <strain evidence="1 2">DSM 17177</strain>
    </source>
</reference>
<dbReference type="InterPro" id="IPR010261">
    <property type="entry name" value="Tir_chaperone"/>
</dbReference>
<accession>A0ABT0LJS9</accession>
<evidence type="ECO:0000313" key="1">
    <source>
        <dbReference type="EMBL" id="MCL1127710.1"/>
    </source>
</evidence>
<dbReference type="Gene3D" id="3.30.1460.10">
    <property type="match status" value="1"/>
</dbReference>
<dbReference type="EMBL" id="JAKIKS010000198">
    <property type="protein sequence ID" value="MCL1127710.1"/>
    <property type="molecule type" value="Genomic_DNA"/>
</dbReference>
<protein>
    <submittedName>
        <fullName evidence="1">CesT family type III secretion system chaperone</fullName>
    </submittedName>
</protein>
<organism evidence="1 2">
    <name type="scientific">Shewanella surugensis</name>
    <dbReference type="NCBI Taxonomy" id="212020"/>
    <lineage>
        <taxon>Bacteria</taxon>
        <taxon>Pseudomonadati</taxon>
        <taxon>Pseudomonadota</taxon>
        <taxon>Gammaproteobacteria</taxon>
        <taxon>Alteromonadales</taxon>
        <taxon>Shewanellaceae</taxon>
        <taxon>Shewanella</taxon>
    </lineage>
</organism>
<evidence type="ECO:0000313" key="2">
    <source>
        <dbReference type="Proteomes" id="UP001203423"/>
    </source>
</evidence>
<comment type="caution">
    <text evidence="1">The sequence shown here is derived from an EMBL/GenBank/DDBJ whole genome shotgun (WGS) entry which is preliminary data.</text>
</comment>
<dbReference type="Pfam" id="PF05932">
    <property type="entry name" value="CesT"/>
    <property type="match status" value="1"/>
</dbReference>
<proteinExistence type="predicted"/>
<dbReference type="CDD" id="cd17034">
    <property type="entry name" value="T3SC_IA_ShcO1-like"/>
    <property type="match status" value="1"/>
</dbReference>
<keyword evidence="2" id="KW-1185">Reference proteome</keyword>
<sequence>MKLAEFKTHKTISNWLEQISQAIGIKLNLREDGHIELACSDKATITIEVSEEHGLVYFYSNLITLPHNSDNREPFYRRALELNAFNFATGGASISLDPRHDNITLTFVEKVTGMNADIFANLLNHFITLTIELIDNKALEPDSNISDKKHVNAFNRHHKII</sequence>
<dbReference type="SUPFAM" id="SSF69635">
    <property type="entry name" value="Type III secretory system chaperone-like"/>
    <property type="match status" value="1"/>
</dbReference>
<dbReference type="RefSeq" id="WP_248943146.1">
    <property type="nucleotide sequence ID" value="NZ_JAKIKS010000198.1"/>
</dbReference>
<dbReference type="Proteomes" id="UP001203423">
    <property type="component" value="Unassembled WGS sequence"/>
</dbReference>
<name>A0ABT0LJS9_9GAMM</name>
<gene>
    <name evidence="1" type="ORF">L2764_25355</name>
</gene>